<keyword evidence="2" id="KW-1185">Reference proteome</keyword>
<dbReference type="AlphaFoldDB" id="A0A9P7JVV5"/>
<protein>
    <submittedName>
        <fullName evidence="1">Uncharacterized protein</fullName>
    </submittedName>
</protein>
<comment type="caution">
    <text evidence="1">The sequence shown here is derived from an EMBL/GenBank/DDBJ whole genome shotgun (WGS) entry which is preliminary data.</text>
</comment>
<reference evidence="1" key="1">
    <citation type="journal article" date="2020" name="New Phytol.">
        <title>Comparative genomics reveals dynamic genome evolution in host specialist ectomycorrhizal fungi.</title>
        <authorList>
            <person name="Lofgren L.A."/>
            <person name="Nguyen N.H."/>
            <person name="Vilgalys R."/>
            <person name="Ruytinx J."/>
            <person name="Liao H.L."/>
            <person name="Branco S."/>
            <person name="Kuo A."/>
            <person name="LaButti K."/>
            <person name="Lipzen A."/>
            <person name="Andreopoulos W."/>
            <person name="Pangilinan J."/>
            <person name="Riley R."/>
            <person name="Hundley H."/>
            <person name="Na H."/>
            <person name="Barry K."/>
            <person name="Grigoriev I.V."/>
            <person name="Stajich J.E."/>
            <person name="Kennedy P.G."/>
        </authorList>
    </citation>
    <scope>NUCLEOTIDE SEQUENCE</scope>
    <source>
        <strain evidence="1">FC423</strain>
    </source>
</reference>
<dbReference type="OrthoDB" id="2687704at2759"/>
<dbReference type="EMBL" id="JABBWM010000018">
    <property type="protein sequence ID" value="KAG2111327.1"/>
    <property type="molecule type" value="Genomic_DNA"/>
</dbReference>
<evidence type="ECO:0000313" key="2">
    <source>
        <dbReference type="Proteomes" id="UP000823399"/>
    </source>
</evidence>
<gene>
    <name evidence="1" type="ORF">F5147DRAFT_687259</name>
</gene>
<name>A0A9P7JVV5_9AGAM</name>
<evidence type="ECO:0000313" key="1">
    <source>
        <dbReference type="EMBL" id="KAG2111327.1"/>
    </source>
</evidence>
<accession>A0A9P7JVV5</accession>
<dbReference type="RefSeq" id="XP_041294686.1">
    <property type="nucleotide sequence ID" value="XM_041436828.1"/>
</dbReference>
<dbReference type="GeneID" id="64699087"/>
<organism evidence="1 2">
    <name type="scientific">Suillus discolor</name>
    <dbReference type="NCBI Taxonomy" id="1912936"/>
    <lineage>
        <taxon>Eukaryota</taxon>
        <taxon>Fungi</taxon>
        <taxon>Dikarya</taxon>
        <taxon>Basidiomycota</taxon>
        <taxon>Agaricomycotina</taxon>
        <taxon>Agaricomycetes</taxon>
        <taxon>Agaricomycetidae</taxon>
        <taxon>Boletales</taxon>
        <taxon>Suillineae</taxon>
        <taxon>Suillaceae</taxon>
        <taxon>Suillus</taxon>
    </lineage>
</organism>
<sequence length="59" mass="6255">MVSLTRSNRCNYNIASHTFVHNTVFNSGLQFGSAIGLAGVSSIETSVEAIHGGSHEYKG</sequence>
<proteinExistence type="predicted"/>
<dbReference type="Proteomes" id="UP000823399">
    <property type="component" value="Unassembled WGS sequence"/>
</dbReference>